<dbReference type="KEGG" id="rgi:RGI145_22980"/>
<proteinExistence type="predicted"/>
<dbReference type="AlphaFoldDB" id="A0A1L7AN59"/>
<evidence type="ECO:0000259" key="3">
    <source>
        <dbReference type="Pfam" id="PF16509"/>
    </source>
</evidence>
<dbReference type="InterPro" id="IPR013324">
    <property type="entry name" value="RNA_pol_sigma_r3/r4-like"/>
</dbReference>
<keyword evidence="4" id="KW-0614">Plasmid</keyword>
<evidence type="ECO:0000313" key="5">
    <source>
        <dbReference type="Proteomes" id="UP000185494"/>
    </source>
</evidence>
<keyword evidence="1" id="KW-0805">Transcription regulation</keyword>
<protein>
    <recommendedName>
        <fullName evidence="3">TrfB transcriptional repressor protein domain-containing protein</fullName>
    </recommendedName>
</protein>
<evidence type="ECO:0000256" key="2">
    <source>
        <dbReference type="ARBA" id="ARBA00023163"/>
    </source>
</evidence>
<reference evidence="4 5" key="1">
    <citation type="submission" date="2016-05" db="EMBL/GenBank/DDBJ databases">
        <title>Complete Genome and Methylome Analysis of Psychrotrophic Bacterial Isolates from Antarctic Lake Untersee.</title>
        <authorList>
            <person name="Fomenkov A."/>
            <person name="Akimov V.N."/>
            <person name="Vasilyeva L.V."/>
            <person name="Andersen D."/>
            <person name="Vincze T."/>
            <person name="Roberts R.J."/>
        </authorList>
    </citation>
    <scope>NUCLEOTIDE SEQUENCE [LARGE SCALE GENOMIC DNA]</scope>
    <source>
        <strain evidence="4 5">U14-5</strain>
        <plasmid evidence="5">Plasmid 1</plasmid>
    </source>
</reference>
<dbReference type="SUPFAM" id="SSF88659">
    <property type="entry name" value="Sigma3 and sigma4 domains of RNA polymerase sigma factors"/>
    <property type="match status" value="1"/>
</dbReference>
<dbReference type="Pfam" id="PF16509">
    <property type="entry name" value="KORA"/>
    <property type="match status" value="1"/>
</dbReference>
<evidence type="ECO:0000313" key="4">
    <source>
        <dbReference type="EMBL" id="APT60211.1"/>
    </source>
</evidence>
<feature type="domain" description="TrfB transcriptional repressor protein" evidence="3">
    <location>
        <begin position="1"/>
        <end position="81"/>
    </location>
</feature>
<dbReference type="InterPro" id="IPR032428">
    <property type="entry name" value="TrfB"/>
</dbReference>
<dbReference type="Gene3D" id="1.10.10.2690">
    <property type="match status" value="1"/>
</dbReference>
<accession>A0A1L7AN59</accession>
<dbReference type="Proteomes" id="UP000185494">
    <property type="component" value="Chromosome 1"/>
</dbReference>
<sequence length="105" mass="11574">MTAAEFEALQPRLRRLTIDSYNVARAVFVDGMRPVEVATQHGTSRQRVNGIIRRVEEAMKEFPADWRRVDVFLPPELAAQVERMAEEARAAYAAGGANSSSGSPA</sequence>
<dbReference type="InterPro" id="IPR053721">
    <property type="entry name" value="Fimbrial_Adhesin_Reg"/>
</dbReference>
<organism evidence="4 5">
    <name type="scientific">Roseomonas gilardii</name>
    <dbReference type="NCBI Taxonomy" id="257708"/>
    <lineage>
        <taxon>Bacteria</taxon>
        <taxon>Pseudomonadati</taxon>
        <taxon>Pseudomonadota</taxon>
        <taxon>Alphaproteobacteria</taxon>
        <taxon>Acetobacterales</taxon>
        <taxon>Roseomonadaceae</taxon>
        <taxon>Roseomonas</taxon>
    </lineage>
</organism>
<dbReference type="EMBL" id="CP015585">
    <property type="protein sequence ID" value="APT60211.1"/>
    <property type="molecule type" value="Genomic_DNA"/>
</dbReference>
<keyword evidence="2" id="KW-0804">Transcription</keyword>
<gene>
    <name evidence="4" type="ORF">RGI145_22980</name>
</gene>
<evidence type="ECO:0000256" key="1">
    <source>
        <dbReference type="ARBA" id="ARBA00023015"/>
    </source>
</evidence>
<geneLocation type="plasmid" evidence="4 5">
    <name>1</name>
</geneLocation>
<name>A0A1L7AN59_9PROT</name>